<dbReference type="Proteomes" id="UP001594351">
    <property type="component" value="Unassembled WGS sequence"/>
</dbReference>
<comment type="caution">
    <text evidence="1">The sequence shown here is derived from an EMBL/GenBank/DDBJ whole genome shotgun (WGS) entry which is preliminary data.</text>
</comment>
<keyword evidence="2" id="KW-1185">Reference proteome</keyword>
<organism evidence="1 2">
    <name type="scientific">candidate division CSSED10-310 bacterium</name>
    <dbReference type="NCBI Taxonomy" id="2855610"/>
    <lineage>
        <taxon>Bacteria</taxon>
        <taxon>Bacteria division CSSED10-310</taxon>
    </lineage>
</organism>
<evidence type="ECO:0000313" key="1">
    <source>
        <dbReference type="EMBL" id="MFC1854188.1"/>
    </source>
</evidence>
<accession>A0ABV6Z764</accession>
<feature type="non-terminal residue" evidence="1">
    <location>
        <position position="89"/>
    </location>
</feature>
<evidence type="ECO:0008006" key="3">
    <source>
        <dbReference type="Google" id="ProtNLM"/>
    </source>
</evidence>
<protein>
    <recommendedName>
        <fullName evidence="3">FAS1 domain-containing protein</fullName>
    </recommendedName>
</protein>
<sequence length="89" mass="10268">MVAYKTLKEFFNMILIICLFVNIASAESEQTNEVKVESLSERTSLILENIESVSFITPLRTFETFLKGLKEGNFNYYLSCFSENHKEAN</sequence>
<gene>
    <name evidence="1" type="ORF">ACFL27_28730</name>
</gene>
<reference evidence="1 2" key="1">
    <citation type="submission" date="2024-09" db="EMBL/GenBank/DDBJ databases">
        <title>Laminarin stimulates single cell rates of sulfate reduction while oxygen inhibits transcriptomic activity in coastal marine sediment.</title>
        <authorList>
            <person name="Lindsay M."/>
            <person name="Orcutt B."/>
            <person name="Emerson D."/>
            <person name="Stepanauskas R."/>
            <person name="D'Angelo T."/>
        </authorList>
    </citation>
    <scope>NUCLEOTIDE SEQUENCE [LARGE SCALE GENOMIC DNA]</scope>
    <source>
        <strain evidence="1">SAG AM-311-K15</strain>
    </source>
</reference>
<dbReference type="EMBL" id="JBHPBY010000758">
    <property type="protein sequence ID" value="MFC1854188.1"/>
    <property type="molecule type" value="Genomic_DNA"/>
</dbReference>
<proteinExistence type="predicted"/>
<name>A0ABV6Z764_UNCC1</name>
<evidence type="ECO:0000313" key="2">
    <source>
        <dbReference type="Proteomes" id="UP001594351"/>
    </source>
</evidence>